<evidence type="ECO:0000256" key="6">
    <source>
        <dbReference type="ARBA" id="ARBA00023180"/>
    </source>
</evidence>
<accession>A0A1W4WZY5</accession>
<dbReference type="GeneID" id="108737310"/>
<feature type="transmembrane region" description="Helical" evidence="9">
    <location>
        <begin position="62"/>
        <end position="85"/>
    </location>
</feature>
<keyword evidence="6" id="KW-0325">Glycoprotein</keyword>
<keyword evidence="8" id="KW-0813">Transport</keyword>
<feature type="transmembrane region" description="Helical" evidence="9">
    <location>
        <begin position="21"/>
        <end position="42"/>
    </location>
</feature>
<dbReference type="OrthoDB" id="6612291at2759"/>
<dbReference type="InParanoid" id="A0A1W4WZY5"/>
<gene>
    <name evidence="12" type="primary">LOC108737310</name>
</gene>
<evidence type="ECO:0000256" key="1">
    <source>
        <dbReference type="ARBA" id="ARBA00004651"/>
    </source>
</evidence>
<evidence type="ECO:0000256" key="7">
    <source>
        <dbReference type="ARBA" id="ARBA00024348"/>
    </source>
</evidence>
<name>A0A1W4WZY5_AGRPL</name>
<dbReference type="Pfam" id="PF00083">
    <property type="entry name" value="Sugar_tr"/>
    <property type="match status" value="1"/>
</dbReference>
<dbReference type="FunFam" id="1.20.1250.20:FF:000055">
    <property type="entry name" value="Facilitated trehalose transporter Tret1-2 homolog"/>
    <property type="match status" value="1"/>
</dbReference>
<feature type="transmembrane region" description="Helical" evidence="9">
    <location>
        <begin position="262"/>
        <end position="288"/>
    </location>
</feature>
<feature type="transmembrane region" description="Helical" evidence="9">
    <location>
        <begin position="361"/>
        <end position="389"/>
    </location>
</feature>
<dbReference type="NCBIfam" id="TIGR00879">
    <property type="entry name" value="SP"/>
    <property type="match status" value="1"/>
</dbReference>
<dbReference type="STRING" id="224129.A0A1W4WZY5"/>
<evidence type="ECO:0000313" key="11">
    <source>
        <dbReference type="Proteomes" id="UP000192223"/>
    </source>
</evidence>
<dbReference type="AlphaFoldDB" id="A0A1W4WZY5"/>
<reference evidence="12" key="1">
    <citation type="submission" date="2025-08" db="UniProtKB">
        <authorList>
            <consortium name="RefSeq"/>
        </authorList>
    </citation>
    <scope>IDENTIFICATION</scope>
    <source>
        <tissue evidence="12">Entire body</tissue>
    </source>
</reference>
<protein>
    <submittedName>
        <fullName evidence="12">Facilitated trehalose transporter Tret1-like</fullName>
    </submittedName>
</protein>
<sequence>MSTNHILVEEEQKKAKRVPQYIAAFSVCLGSLCSGSILGWTGNTAEELLDGSFNDISIDDESLGWIGSLVNIGAMLSCIAIGPLCEYMGRKYGMLILVIPFTAGWLLVIFAQNVYMIYIGRLLGGFAGGCFSLSAPQYVSETAQKDIRGALSTFAELLLAVGVTIAYVLGFVVSAKVTAIVLAIFPIIFAIVFMTQPETPYYLLKRNRDDEASRSLQRLRGRLYDTSDELKQIRSDIEEDRANELPALQSFKKRETKIATSVSIGLMFFHQACGINAIVFYASSIFAAAGIDESVLSPGISAIIVGIAQVVGNCASTLLIERLGRRTLLILSGLFMAIPEVLLGMFFTFQDRDILSSDTLSMIGFLPILSLCVFVISSEMGYGPVAWIISVEMFPAEARSILIAGTGAFNRFVSFLVTRFYLNMQNSLGGDVTFYIFASISFAGAAFPFFFAPETKGKSLVEIQRELRGK</sequence>
<dbReference type="PANTHER" id="PTHR48021:SF1">
    <property type="entry name" value="GH07001P-RELATED"/>
    <property type="match status" value="1"/>
</dbReference>
<comment type="similarity">
    <text evidence="7">Belongs to the major facilitator superfamily. Sugar transporter (TC 2.A.1.1) family. Trehalose transporter subfamily.</text>
</comment>
<feature type="transmembrane region" description="Helical" evidence="9">
    <location>
        <begin position="401"/>
        <end position="422"/>
    </location>
</feature>
<dbReference type="InterPro" id="IPR003663">
    <property type="entry name" value="Sugar/inositol_transpt"/>
</dbReference>
<dbReference type="RefSeq" id="XP_018325630.1">
    <property type="nucleotide sequence ID" value="XM_018470128.2"/>
</dbReference>
<dbReference type="CDD" id="cd17358">
    <property type="entry name" value="MFS_GLUT6_8_Class3_like"/>
    <property type="match status" value="1"/>
</dbReference>
<dbReference type="InterPro" id="IPR050549">
    <property type="entry name" value="MFS_Trehalose_Transporter"/>
</dbReference>
<dbReference type="PROSITE" id="PS50850">
    <property type="entry name" value="MFS"/>
    <property type="match status" value="1"/>
</dbReference>
<evidence type="ECO:0000256" key="8">
    <source>
        <dbReference type="RuleBase" id="RU003346"/>
    </source>
</evidence>
<keyword evidence="4 9" id="KW-1133">Transmembrane helix</keyword>
<evidence type="ECO:0000256" key="2">
    <source>
        <dbReference type="ARBA" id="ARBA00022475"/>
    </source>
</evidence>
<dbReference type="GO" id="GO:0005886">
    <property type="term" value="C:plasma membrane"/>
    <property type="evidence" value="ECO:0007669"/>
    <property type="project" value="UniProtKB-SubCell"/>
</dbReference>
<evidence type="ECO:0000259" key="10">
    <source>
        <dbReference type="PROSITE" id="PS50850"/>
    </source>
</evidence>
<dbReference type="InterPro" id="IPR005829">
    <property type="entry name" value="Sugar_transporter_CS"/>
</dbReference>
<feature type="transmembrane region" description="Helical" evidence="9">
    <location>
        <begin position="117"/>
        <end position="139"/>
    </location>
</feature>
<dbReference type="PRINTS" id="PR00171">
    <property type="entry name" value="SUGRTRNSPORT"/>
</dbReference>
<feature type="transmembrane region" description="Helical" evidence="9">
    <location>
        <begin position="434"/>
        <end position="452"/>
    </location>
</feature>
<dbReference type="KEGG" id="apln:108737310"/>
<dbReference type="InterPro" id="IPR036259">
    <property type="entry name" value="MFS_trans_sf"/>
</dbReference>
<dbReference type="GO" id="GO:0051119">
    <property type="term" value="F:sugar transmembrane transporter activity"/>
    <property type="evidence" value="ECO:0007669"/>
    <property type="project" value="InterPro"/>
</dbReference>
<dbReference type="PANTHER" id="PTHR48021">
    <property type="match status" value="1"/>
</dbReference>
<dbReference type="Proteomes" id="UP000192223">
    <property type="component" value="Unplaced"/>
</dbReference>
<dbReference type="InterPro" id="IPR005828">
    <property type="entry name" value="MFS_sugar_transport-like"/>
</dbReference>
<keyword evidence="3 9" id="KW-0812">Transmembrane</keyword>
<evidence type="ECO:0000313" key="12">
    <source>
        <dbReference type="RefSeq" id="XP_018325630.1"/>
    </source>
</evidence>
<feature type="transmembrane region" description="Helical" evidence="9">
    <location>
        <begin position="92"/>
        <end position="111"/>
    </location>
</feature>
<feature type="domain" description="Major facilitator superfamily (MFS) profile" evidence="10">
    <location>
        <begin position="19"/>
        <end position="456"/>
    </location>
</feature>
<dbReference type="InterPro" id="IPR044775">
    <property type="entry name" value="MFS_ERD6/Tret1-like"/>
</dbReference>
<keyword evidence="5 9" id="KW-0472">Membrane</keyword>
<dbReference type="InterPro" id="IPR020846">
    <property type="entry name" value="MFS_dom"/>
</dbReference>
<evidence type="ECO:0000256" key="5">
    <source>
        <dbReference type="ARBA" id="ARBA00023136"/>
    </source>
</evidence>
<keyword evidence="2" id="KW-1003">Cell membrane</keyword>
<feature type="transmembrane region" description="Helical" evidence="9">
    <location>
        <begin position="327"/>
        <end position="349"/>
    </location>
</feature>
<proteinExistence type="inferred from homology"/>
<feature type="transmembrane region" description="Helical" evidence="9">
    <location>
        <begin position="300"/>
        <end position="320"/>
    </location>
</feature>
<dbReference type="Gene3D" id="1.20.1250.20">
    <property type="entry name" value="MFS general substrate transporter like domains"/>
    <property type="match status" value="1"/>
</dbReference>
<comment type="subcellular location">
    <subcellularLocation>
        <location evidence="1">Cell membrane</location>
        <topology evidence="1">Multi-pass membrane protein</topology>
    </subcellularLocation>
</comment>
<dbReference type="SUPFAM" id="SSF103473">
    <property type="entry name" value="MFS general substrate transporter"/>
    <property type="match status" value="1"/>
</dbReference>
<feature type="transmembrane region" description="Helical" evidence="9">
    <location>
        <begin position="177"/>
        <end position="195"/>
    </location>
</feature>
<evidence type="ECO:0000256" key="4">
    <source>
        <dbReference type="ARBA" id="ARBA00022989"/>
    </source>
</evidence>
<keyword evidence="11" id="KW-1185">Reference proteome</keyword>
<evidence type="ECO:0000256" key="3">
    <source>
        <dbReference type="ARBA" id="ARBA00022692"/>
    </source>
</evidence>
<feature type="transmembrane region" description="Helical" evidence="9">
    <location>
        <begin position="151"/>
        <end position="171"/>
    </location>
</feature>
<evidence type="ECO:0000256" key="9">
    <source>
        <dbReference type="SAM" id="Phobius"/>
    </source>
</evidence>
<dbReference type="PROSITE" id="PS00217">
    <property type="entry name" value="SUGAR_TRANSPORT_2"/>
    <property type="match status" value="1"/>
</dbReference>
<organism evidence="11 12">
    <name type="scientific">Agrilus planipennis</name>
    <name type="common">Emerald ash borer</name>
    <name type="synonym">Agrilus marcopoli</name>
    <dbReference type="NCBI Taxonomy" id="224129"/>
    <lineage>
        <taxon>Eukaryota</taxon>
        <taxon>Metazoa</taxon>
        <taxon>Ecdysozoa</taxon>
        <taxon>Arthropoda</taxon>
        <taxon>Hexapoda</taxon>
        <taxon>Insecta</taxon>
        <taxon>Pterygota</taxon>
        <taxon>Neoptera</taxon>
        <taxon>Endopterygota</taxon>
        <taxon>Coleoptera</taxon>
        <taxon>Polyphaga</taxon>
        <taxon>Elateriformia</taxon>
        <taxon>Buprestoidea</taxon>
        <taxon>Buprestidae</taxon>
        <taxon>Agrilinae</taxon>
        <taxon>Agrilus</taxon>
    </lineage>
</organism>